<name>A0ABX0JEL5_9BACL</name>
<dbReference type="Gene3D" id="3.40.50.300">
    <property type="entry name" value="P-loop containing nucleotide triphosphate hydrolases"/>
    <property type="match status" value="1"/>
</dbReference>
<sequence>MLKLFKRTSSKQSNGSNVNDTNAAWANQPKSIAVYHPCGGDVSMLALSLAKMDYAAKGSKGIITEFPCMGIPRLSYAAFENKYEKEKTIDQILIDYERDSLRSLDDYVVKTNEVDLIPIYEKSRPDLPTLLKLNKNQTLLDVPQLINHRLKEHYQRVWFILQGQLISPMTLMTLQQADCIVLTFNDVSELIWTLSMHKRLIDDYRIDPNRVIWNSTIKAHGFIEVNVLRDLSELLLRIDSIEPLNRNDFVPLKGEDKDLNKEESRHVGMVNPIDYLEYHSENLHISAELSTSDNQQLESLMKLTREYLRDHYSDEYIKALIDREARAKVCYYIADFIKEHAELRFNMDINKVISIVQREITEMGVLQPLLDDDTISSIEINSPFEVIAEENGFPVHKKEIRFQDTDHIYRTIDKMLMPMGKTLTANDPIVDSNYRGFRINIMLDISRGGVSAKYPIISIRKFPPDVYSNEDCIKYGNLSQEIVDFCRDIIPTGGNIAVGGGTNSGKTTTLLRLPLFMDKLDRIITVEDSEEMLLKEKIAFKHYPNIASLIVKWHELKERRQDLAKLIKATLRQNPDVIVVGEVRDPDAAEQSMTAANTGHQVLLSIHADSDDQVPSRLVELLGDTKTAARRVGRVLDLVFFQEWVDGVRVVTAISELMGFEGDNVPIMNRIFSYNFETREFQKVGKLIKLVPKMKKVYRNNPEVIARWCEL</sequence>
<comment type="caution">
    <text evidence="4">The sequence shown here is derived from an EMBL/GenBank/DDBJ whole genome shotgun (WGS) entry which is preliminary data.</text>
</comment>
<evidence type="ECO:0000313" key="5">
    <source>
        <dbReference type="Proteomes" id="UP001165962"/>
    </source>
</evidence>
<dbReference type="PANTHER" id="PTHR30486:SF6">
    <property type="entry name" value="TYPE IV PILUS RETRACTATION ATPASE PILT"/>
    <property type="match status" value="1"/>
</dbReference>
<accession>A0ABX0JEL5</accession>
<dbReference type="EMBL" id="JAAOIW010000023">
    <property type="protein sequence ID" value="NHN34889.1"/>
    <property type="molecule type" value="Genomic_DNA"/>
</dbReference>
<evidence type="ECO:0000259" key="3">
    <source>
        <dbReference type="PROSITE" id="PS00662"/>
    </source>
</evidence>
<evidence type="ECO:0000256" key="2">
    <source>
        <dbReference type="SAM" id="MobiDB-lite"/>
    </source>
</evidence>
<dbReference type="Gene3D" id="3.30.450.380">
    <property type="match status" value="1"/>
</dbReference>
<dbReference type="InterPro" id="IPR001482">
    <property type="entry name" value="T2SS/T4SS_dom"/>
</dbReference>
<evidence type="ECO:0000256" key="1">
    <source>
        <dbReference type="ARBA" id="ARBA00006611"/>
    </source>
</evidence>
<feature type="region of interest" description="Disordered" evidence="2">
    <location>
        <begin position="1"/>
        <end position="22"/>
    </location>
</feature>
<keyword evidence="5" id="KW-1185">Reference proteome</keyword>
<evidence type="ECO:0000313" key="4">
    <source>
        <dbReference type="EMBL" id="NHN34889.1"/>
    </source>
</evidence>
<comment type="similarity">
    <text evidence="1">Belongs to the GSP E family.</text>
</comment>
<feature type="compositionally biased region" description="Polar residues" evidence="2">
    <location>
        <begin position="10"/>
        <end position="22"/>
    </location>
</feature>
<dbReference type="PANTHER" id="PTHR30486">
    <property type="entry name" value="TWITCHING MOTILITY PROTEIN PILT"/>
    <property type="match status" value="1"/>
</dbReference>
<dbReference type="InterPro" id="IPR027417">
    <property type="entry name" value="P-loop_NTPase"/>
</dbReference>
<proteinExistence type="inferred from homology"/>
<dbReference type="InterPro" id="IPR050921">
    <property type="entry name" value="T4SS_GSP_E_ATPase"/>
</dbReference>
<dbReference type="RefSeq" id="WP_166156691.1">
    <property type="nucleotide sequence ID" value="NZ_JAAOIW010000023.1"/>
</dbReference>
<feature type="domain" description="Bacterial type II secretion system protein E" evidence="3">
    <location>
        <begin position="571"/>
        <end position="585"/>
    </location>
</feature>
<protein>
    <submittedName>
        <fullName evidence="4">CpaF family protein</fullName>
    </submittedName>
</protein>
<dbReference type="SUPFAM" id="SSF52540">
    <property type="entry name" value="P-loop containing nucleoside triphosphate hydrolases"/>
    <property type="match status" value="1"/>
</dbReference>
<dbReference type="Pfam" id="PF00437">
    <property type="entry name" value="T2SSE"/>
    <property type="match status" value="1"/>
</dbReference>
<organism evidence="4 5">
    <name type="scientific">Paenibacillus agricola</name>
    <dbReference type="NCBI Taxonomy" id="2716264"/>
    <lineage>
        <taxon>Bacteria</taxon>
        <taxon>Bacillati</taxon>
        <taxon>Bacillota</taxon>
        <taxon>Bacilli</taxon>
        <taxon>Bacillales</taxon>
        <taxon>Paenibacillaceae</taxon>
        <taxon>Paenibacillus</taxon>
    </lineage>
</organism>
<dbReference type="Proteomes" id="UP001165962">
    <property type="component" value="Unassembled WGS sequence"/>
</dbReference>
<reference evidence="4" key="1">
    <citation type="submission" date="2020-03" db="EMBL/GenBank/DDBJ databases">
        <title>Draft sequencing of Paenibacilllus sp. S3N08.</title>
        <authorList>
            <person name="Kim D.-U."/>
        </authorList>
    </citation>
    <scope>NUCLEOTIDE SEQUENCE</scope>
    <source>
        <strain evidence="4">S3N08</strain>
    </source>
</reference>
<dbReference type="PROSITE" id="PS00662">
    <property type="entry name" value="T2SP_E"/>
    <property type="match status" value="1"/>
</dbReference>
<gene>
    <name evidence="4" type="ORF">G9U52_34670</name>
</gene>